<evidence type="ECO:0000313" key="1">
    <source>
        <dbReference type="EMBL" id="OBB81184.1"/>
    </source>
</evidence>
<evidence type="ECO:0000313" key="2">
    <source>
        <dbReference type="Proteomes" id="UP000094008"/>
    </source>
</evidence>
<dbReference type="SUPFAM" id="SSF53955">
    <property type="entry name" value="Lysozyme-like"/>
    <property type="match status" value="1"/>
</dbReference>
<dbReference type="Proteomes" id="UP000094008">
    <property type="component" value="Unassembled WGS sequence"/>
</dbReference>
<name>A0A1A0VD99_MYCPR</name>
<organism evidence="1 2">
    <name type="scientific">Mycolicibacterium peregrinum</name>
    <name type="common">Mycobacterium peregrinum</name>
    <dbReference type="NCBI Taxonomy" id="43304"/>
    <lineage>
        <taxon>Bacteria</taxon>
        <taxon>Bacillati</taxon>
        <taxon>Actinomycetota</taxon>
        <taxon>Actinomycetes</taxon>
        <taxon>Mycobacteriales</taxon>
        <taxon>Mycobacteriaceae</taxon>
        <taxon>Mycolicibacterium</taxon>
    </lineage>
</organism>
<reference evidence="2" key="1">
    <citation type="submission" date="2016-06" db="EMBL/GenBank/DDBJ databases">
        <authorList>
            <person name="Sutton G."/>
            <person name="Brinkac L."/>
            <person name="Sanka R."/>
            <person name="Adams M."/>
            <person name="Lau E."/>
            <person name="Mehaffy C."/>
            <person name="Tameris M."/>
            <person name="Hatherill M."/>
            <person name="Hanekom W."/>
            <person name="Mahomed H."/>
            <person name="Mcshane H."/>
        </authorList>
    </citation>
    <scope>NUCLEOTIDE SEQUENCE [LARGE SCALE GENOMIC DNA]</scope>
    <source>
        <strain evidence="2">852002-10433_SCH5171157</strain>
    </source>
</reference>
<dbReference type="AlphaFoldDB" id="A0A1A0VD99"/>
<accession>A0A1A0VD99</accession>
<protein>
    <recommendedName>
        <fullName evidence="3">Transglycosylase SLT domain-containing protein</fullName>
    </recommendedName>
</protein>
<gene>
    <name evidence="1" type="ORF">A5779_10465</name>
</gene>
<sequence length="135" mass="14714">MNSQPVPSGPGAEAFRAAIHRALDIKGITDPVARRYWEIGMMVAAKRESDFNNLAVNNWDSNAKAGDPTVGTLQFKGTTFDAYHEPGTPNDRRDNVAQAAAFINYAMGRYRVNIDGSDLAAKIQQADPSRSPKGY</sequence>
<comment type="caution">
    <text evidence="1">The sequence shown here is derived from an EMBL/GenBank/DDBJ whole genome shotgun (WGS) entry which is preliminary data.</text>
</comment>
<dbReference type="EMBL" id="LZSY01000186">
    <property type="protein sequence ID" value="OBB81184.1"/>
    <property type="molecule type" value="Genomic_DNA"/>
</dbReference>
<evidence type="ECO:0008006" key="3">
    <source>
        <dbReference type="Google" id="ProtNLM"/>
    </source>
</evidence>
<dbReference type="InterPro" id="IPR023346">
    <property type="entry name" value="Lysozyme-like_dom_sf"/>
</dbReference>
<proteinExistence type="predicted"/>